<proteinExistence type="predicted"/>
<name>A0A0D6JAG7_9HYPH</name>
<dbReference type="EMBL" id="LN829119">
    <property type="protein sequence ID" value="CPR15561.1"/>
    <property type="molecule type" value="Genomic_DNA"/>
</dbReference>
<evidence type="ECO:0000313" key="1">
    <source>
        <dbReference type="EMBL" id="CPR15561.1"/>
    </source>
</evidence>
<dbReference type="Pfam" id="PF10604">
    <property type="entry name" value="Polyketide_cyc2"/>
    <property type="match status" value="1"/>
</dbReference>
<dbReference type="Gene3D" id="3.30.530.20">
    <property type="match status" value="1"/>
</dbReference>
<dbReference type="InterPro" id="IPR019587">
    <property type="entry name" value="Polyketide_cyclase/dehydratase"/>
</dbReference>
<dbReference type="CDD" id="cd07818">
    <property type="entry name" value="SRPBCC_1"/>
    <property type="match status" value="1"/>
</dbReference>
<dbReference type="InterPro" id="IPR023393">
    <property type="entry name" value="START-like_dom_sf"/>
</dbReference>
<dbReference type="AlphaFoldDB" id="A0A0D6JAG7"/>
<dbReference type="SUPFAM" id="SSF55961">
    <property type="entry name" value="Bet v1-like"/>
    <property type="match status" value="1"/>
</dbReference>
<gene>
    <name evidence="1" type="ORF">YBN1229_v1_0412</name>
</gene>
<dbReference type="KEGG" id="fil:BN1229_v1_0408"/>
<keyword evidence="2" id="KW-1185">Reference proteome</keyword>
<sequence>MLKKIAIALAAVILVPIATILLIAMSKPNTFYVERSARIQATPEKIFPMINNLQRFTTWSPFEIKDMQRTFSGPESGEGATYDWEGEEAGKGRLEITESSPPDKVVMSLSFVRPFETRNEVEFTLKPEGDATLVTWSMRGPMVLASKVVSVFIDINEMIGNDYERGLQNLKKLSET</sequence>
<organism evidence="1 2">
    <name type="scientific">Candidatus Filomicrobium marinum</name>
    <dbReference type="NCBI Taxonomy" id="1608628"/>
    <lineage>
        <taxon>Bacteria</taxon>
        <taxon>Pseudomonadati</taxon>
        <taxon>Pseudomonadota</taxon>
        <taxon>Alphaproteobacteria</taxon>
        <taxon>Hyphomicrobiales</taxon>
        <taxon>Hyphomicrobiaceae</taxon>
        <taxon>Filomicrobium</taxon>
    </lineage>
</organism>
<dbReference type="RefSeq" id="WP_046476079.1">
    <property type="nucleotide sequence ID" value="NZ_LN829118.1"/>
</dbReference>
<dbReference type="OrthoDB" id="9807923at2"/>
<evidence type="ECO:0000313" key="2">
    <source>
        <dbReference type="Proteomes" id="UP000033187"/>
    </source>
</evidence>
<reference evidence="2" key="1">
    <citation type="submission" date="2015-02" db="EMBL/GenBank/DDBJ databases">
        <authorList>
            <person name="Chooi Y.-H."/>
        </authorList>
    </citation>
    <scope>NUCLEOTIDE SEQUENCE [LARGE SCALE GENOMIC DNA]</scope>
    <source>
        <strain evidence="2">strain Y</strain>
    </source>
</reference>
<accession>A0A0D6JAG7</accession>
<dbReference type="Proteomes" id="UP000033187">
    <property type="component" value="Chromosome 1"/>
</dbReference>
<protein>
    <submittedName>
        <fullName evidence="1">Polyketide cyclase/dehydrase family protein</fullName>
    </submittedName>
</protein>
<dbReference type="KEGG" id="fiy:BN1229_v1_0412"/>